<reference evidence="2" key="1">
    <citation type="thesis" date="2020" institute="ProQuest LLC" country="789 East Eisenhower Parkway, Ann Arbor, MI, USA">
        <title>Comparative Genomics and Chromosome Evolution.</title>
        <authorList>
            <person name="Mudd A.B."/>
        </authorList>
    </citation>
    <scope>NUCLEOTIDE SEQUENCE</scope>
    <source>
        <strain evidence="2">237g6f4</strain>
        <tissue evidence="2">Blood</tissue>
    </source>
</reference>
<sequence length="108" mass="12227">MFSVEEFSLSRPFVLLRLYLVHLNINQPARLMTDTLQEEKLSRNLGGGSKRGTKYKGMQSYSVKHDKEGNGRRGYHQSHGAELLSTTIYSYTHPPISGAGTSSRIYNY</sequence>
<feature type="region of interest" description="Disordered" evidence="1">
    <location>
        <begin position="42"/>
        <end position="77"/>
    </location>
</feature>
<organism evidence="2 3">
    <name type="scientific">Engystomops pustulosus</name>
    <name type="common">Tungara frog</name>
    <name type="synonym">Physalaemus pustulosus</name>
    <dbReference type="NCBI Taxonomy" id="76066"/>
    <lineage>
        <taxon>Eukaryota</taxon>
        <taxon>Metazoa</taxon>
        <taxon>Chordata</taxon>
        <taxon>Craniata</taxon>
        <taxon>Vertebrata</taxon>
        <taxon>Euteleostomi</taxon>
        <taxon>Amphibia</taxon>
        <taxon>Batrachia</taxon>
        <taxon>Anura</taxon>
        <taxon>Neobatrachia</taxon>
        <taxon>Hyloidea</taxon>
        <taxon>Leptodactylidae</taxon>
        <taxon>Leiuperinae</taxon>
        <taxon>Engystomops</taxon>
    </lineage>
</organism>
<dbReference type="EMBL" id="WNYA01000006">
    <property type="protein sequence ID" value="KAG8569724.1"/>
    <property type="molecule type" value="Genomic_DNA"/>
</dbReference>
<evidence type="ECO:0000313" key="2">
    <source>
        <dbReference type="EMBL" id="KAG8569724.1"/>
    </source>
</evidence>
<protein>
    <submittedName>
        <fullName evidence="2">Uncharacterized protein</fullName>
    </submittedName>
</protein>
<accession>A0AAV7BB19</accession>
<keyword evidence="3" id="KW-1185">Reference proteome</keyword>
<evidence type="ECO:0000256" key="1">
    <source>
        <dbReference type="SAM" id="MobiDB-lite"/>
    </source>
</evidence>
<proteinExistence type="predicted"/>
<evidence type="ECO:0000313" key="3">
    <source>
        <dbReference type="Proteomes" id="UP000824782"/>
    </source>
</evidence>
<gene>
    <name evidence="2" type="ORF">GDO81_014524</name>
</gene>
<comment type="caution">
    <text evidence="2">The sequence shown here is derived from an EMBL/GenBank/DDBJ whole genome shotgun (WGS) entry which is preliminary data.</text>
</comment>
<dbReference type="AlphaFoldDB" id="A0AAV7BB19"/>
<name>A0AAV7BB19_ENGPU</name>
<dbReference type="Proteomes" id="UP000824782">
    <property type="component" value="Unassembled WGS sequence"/>
</dbReference>